<proteinExistence type="predicted"/>
<evidence type="ECO:0000313" key="2">
    <source>
        <dbReference type="Proteomes" id="UP001325680"/>
    </source>
</evidence>
<organism evidence="1 2">
    <name type="scientific">Niabella yanshanensis</name>
    <dbReference type="NCBI Taxonomy" id="577386"/>
    <lineage>
        <taxon>Bacteria</taxon>
        <taxon>Pseudomonadati</taxon>
        <taxon>Bacteroidota</taxon>
        <taxon>Chitinophagia</taxon>
        <taxon>Chitinophagales</taxon>
        <taxon>Chitinophagaceae</taxon>
        <taxon>Niabella</taxon>
    </lineage>
</organism>
<dbReference type="Proteomes" id="UP001325680">
    <property type="component" value="Chromosome"/>
</dbReference>
<dbReference type="EMBL" id="CP139960">
    <property type="protein sequence ID" value="WQD38690.1"/>
    <property type="molecule type" value="Genomic_DNA"/>
</dbReference>
<reference evidence="1 2" key="1">
    <citation type="submission" date="2023-12" db="EMBL/GenBank/DDBJ databases">
        <title>Genome sequencing and assembly of bacterial species from a model synthetic community.</title>
        <authorList>
            <person name="Hogle S.L."/>
        </authorList>
    </citation>
    <scope>NUCLEOTIDE SEQUENCE [LARGE SCALE GENOMIC DNA]</scope>
    <source>
        <strain evidence="1 2">HAMBI_3031</strain>
    </source>
</reference>
<name>A0ABZ0W600_9BACT</name>
<keyword evidence="2" id="KW-1185">Reference proteome</keyword>
<sequence>MKQFYLSLIAFFTWVIGMAQSGGDSTRLPLTDSIQAKKSTFTIGAVYANDASYYGQRSDERLPYVALAAAYHHRSGFYLTGMGYRLLNDSARLASAYSLGAGFSFPLGKSFTADLSYDYSIYPKFSPFLQAANPHSVNLTIARESVVDLSISGDYAFGKTNDFFITPQISRDIDLFNIGRNDLVSFNPSLDMTAGTQHFYEYYQEEKGIRDSILGILMPPVLGGSPSEQNPTIKTTNRFEILSYNLKLPVSYNRNHLKLEVSGQFSLLSKQAQSQPGKVNSFFSAAFYYQF</sequence>
<protein>
    <submittedName>
        <fullName evidence="1">Uncharacterized protein</fullName>
    </submittedName>
</protein>
<evidence type="ECO:0000313" key="1">
    <source>
        <dbReference type="EMBL" id="WQD38690.1"/>
    </source>
</evidence>
<dbReference type="RefSeq" id="WP_114791420.1">
    <property type="nucleotide sequence ID" value="NZ_CP139960.1"/>
</dbReference>
<accession>A0ABZ0W600</accession>
<gene>
    <name evidence="1" type="ORF">U0035_00850</name>
</gene>